<dbReference type="Pfam" id="PF01575">
    <property type="entry name" value="MaoC_dehydratas"/>
    <property type="match status" value="1"/>
</dbReference>
<feature type="domain" description="MaoC-like" evidence="1">
    <location>
        <begin position="183"/>
        <end position="287"/>
    </location>
</feature>
<dbReference type="HOGENOM" id="CLU_060990_0_0_1"/>
<dbReference type="RefSeq" id="XP_008028876.1">
    <property type="nucleotide sequence ID" value="XM_008030685.1"/>
</dbReference>
<accession>R0IDY2</accession>
<keyword evidence="3" id="KW-1185">Reference proteome</keyword>
<dbReference type="OrthoDB" id="533830at2759"/>
<gene>
    <name evidence="2" type="ORF">SETTUDRAFT_43285</name>
</gene>
<protein>
    <recommendedName>
        <fullName evidence="1">MaoC-like domain-containing protein</fullName>
    </recommendedName>
</protein>
<proteinExistence type="predicted"/>
<dbReference type="eggNOG" id="ENOG502S1FH">
    <property type="taxonomic scope" value="Eukaryota"/>
</dbReference>
<dbReference type="AlphaFoldDB" id="R0IDY2"/>
<dbReference type="GeneID" id="19404842"/>
<sequence>MMIKSLFYATTKTSRPDPTGLQLCSPLVISPEDVTRFLSAVGHQGSKAPSLGHAQLMLFLSVMTEPAMLLLISSPRCPINPLGAVNVRNTFELIRPELCDLENLMDTDSAHLEAVVRPNPTPVKRGIEWELEVNVNVPIEKNDGAVRTIFRQVFTMLEFRKMPGHVKSKGLDNSQSNVSTSIPMDASTQISLSGDDPLKWAALCKDYNFIHLSGLAAKLFGLPGKLAHGNHAAAKALWSSYSAGNTISPEHGPLRMRVEFKKPMVVPAVFDVTVNQSDSTRVEFTILRKGRVHATGDYGPLELYNS</sequence>
<reference evidence="2 3" key="1">
    <citation type="journal article" date="2012" name="PLoS Pathog.">
        <title>Diverse lifestyles and strategies of plant pathogenesis encoded in the genomes of eighteen Dothideomycetes fungi.</title>
        <authorList>
            <person name="Ohm R.A."/>
            <person name="Feau N."/>
            <person name="Henrissat B."/>
            <person name="Schoch C.L."/>
            <person name="Horwitz B.A."/>
            <person name="Barry K.W."/>
            <person name="Condon B.J."/>
            <person name="Copeland A.C."/>
            <person name="Dhillon B."/>
            <person name="Glaser F."/>
            <person name="Hesse C.N."/>
            <person name="Kosti I."/>
            <person name="LaButti K."/>
            <person name="Lindquist E.A."/>
            <person name="Lucas S."/>
            <person name="Salamov A.A."/>
            <person name="Bradshaw R.E."/>
            <person name="Ciuffetti L."/>
            <person name="Hamelin R.C."/>
            <person name="Kema G.H.J."/>
            <person name="Lawrence C."/>
            <person name="Scott J.A."/>
            <person name="Spatafora J.W."/>
            <person name="Turgeon B.G."/>
            <person name="de Wit P.J.G.M."/>
            <person name="Zhong S."/>
            <person name="Goodwin S.B."/>
            <person name="Grigoriev I.V."/>
        </authorList>
    </citation>
    <scope>NUCLEOTIDE SEQUENCE [LARGE SCALE GENOMIC DNA]</scope>
    <source>
        <strain evidence="3">28A</strain>
    </source>
</reference>
<dbReference type="InterPro" id="IPR002539">
    <property type="entry name" value="MaoC-like_dom"/>
</dbReference>
<evidence type="ECO:0000259" key="1">
    <source>
        <dbReference type="Pfam" id="PF01575"/>
    </source>
</evidence>
<evidence type="ECO:0000313" key="3">
    <source>
        <dbReference type="Proteomes" id="UP000016935"/>
    </source>
</evidence>
<name>R0IDY2_EXST2</name>
<dbReference type="PANTHER" id="PTHR43841:SF1">
    <property type="entry name" value="3-HYDROXYACYL-THIOESTER DEHYDRATASE X"/>
    <property type="match status" value="1"/>
</dbReference>
<dbReference type="InterPro" id="IPR029069">
    <property type="entry name" value="HotDog_dom_sf"/>
</dbReference>
<dbReference type="PANTHER" id="PTHR43841">
    <property type="entry name" value="3-HYDROXYACYL-THIOESTER DEHYDRATASE HTDX-RELATED"/>
    <property type="match status" value="1"/>
</dbReference>
<evidence type="ECO:0000313" key="2">
    <source>
        <dbReference type="EMBL" id="EOA83530.1"/>
    </source>
</evidence>
<dbReference type="EMBL" id="KB908833">
    <property type="protein sequence ID" value="EOA83530.1"/>
    <property type="molecule type" value="Genomic_DNA"/>
</dbReference>
<dbReference type="Gene3D" id="3.10.129.10">
    <property type="entry name" value="Hotdog Thioesterase"/>
    <property type="match status" value="1"/>
</dbReference>
<reference evidence="2 3" key="2">
    <citation type="journal article" date="2013" name="PLoS Genet.">
        <title>Comparative genome structure, secondary metabolite, and effector coding capacity across Cochliobolus pathogens.</title>
        <authorList>
            <person name="Condon B.J."/>
            <person name="Leng Y."/>
            <person name="Wu D."/>
            <person name="Bushley K.E."/>
            <person name="Ohm R.A."/>
            <person name="Otillar R."/>
            <person name="Martin J."/>
            <person name="Schackwitz W."/>
            <person name="Grimwood J."/>
            <person name="MohdZainudin N."/>
            <person name="Xue C."/>
            <person name="Wang R."/>
            <person name="Manning V.A."/>
            <person name="Dhillon B."/>
            <person name="Tu Z.J."/>
            <person name="Steffenson B.J."/>
            <person name="Salamov A."/>
            <person name="Sun H."/>
            <person name="Lowry S."/>
            <person name="LaButti K."/>
            <person name="Han J."/>
            <person name="Copeland A."/>
            <person name="Lindquist E."/>
            <person name="Barry K."/>
            <person name="Schmutz J."/>
            <person name="Baker S.E."/>
            <person name="Ciuffetti L.M."/>
            <person name="Grigoriev I.V."/>
            <person name="Zhong S."/>
            <person name="Turgeon B.G."/>
        </authorList>
    </citation>
    <scope>NUCLEOTIDE SEQUENCE [LARGE SCALE GENOMIC DNA]</scope>
    <source>
        <strain evidence="3">28A</strain>
    </source>
</reference>
<dbReference type="STRING" id="671987.R0IDY2"/>
<organism evidence="2 3">
    <name type="scientific">Exserohilum turcicum (strain 28A)</name>
    <name type="common">Northern leaf blight fungus</name>
    <name type="synonym">Setosphaeria turcica</name>
    <dbReference type="NCBI Taxonomy" id="671987"/>
    <lineage>
        <taxon>Eukaryota</taxon>
        <taxon>Fungi</taxon>
        <taxon>Dikarya</taxon>
        <taxon>Ascomycota</taxon>
        <taxon>Pezizomycotina</taxon>
        <taxon>Dothideomycetes</taxon>
        <taxon>Pleosporomycetidae</taxon>
        <taxon>Pleosporales</taxon>
        <taxon>Pleosporineae</taxon>
        <taxon>Pleosporaceae</taxon>
        <taxon>Exserohilum</taxon>
    </lineage>
</organism>
<dbReference type="SUPFAM" id="SSF54637">
    <property type="entry name" value="Thioesterase/thiol ester dehydrase-isomerase"/>
    <property type="match status" value="1"/>
</dbReference>
<dbReference type="Proteomes" id="UP000016935">
    <property type="component" value="Unassembled WGS sequence"/>
</dbReference>